<proteinExistence type="predicted"/>
<sequence length="66" mass="7190">MMSGLSGAAMALPQSQSNNNSSLLPADRRPLMADTLAKFEARTIEDLAVEEQESTKKGVKCLFYNI</sequence>
<dbReference type="Proteomes" id="UP000185999">
    <property type="component" value="Unassembled WGS sequence"/>
</dbReference>
<dbReference type="EMBL" id="FTOE01000003">
    <property type="protein sequence ID" value="SIS67000.1"/>
    <property type="molecule type" value="Genomic_DNA"/>
</dbReference>
<keyword evidence="3" id="KW-1185">Reference proteome</keyword>
<dbReference type="AlphaFoldDB" id="A0A1N7L023"/>
<feature type="region of interest" description="Disordered" evidence="1">
    <location>
        <begin position="1"/>
        <end position="27"/>
    </location>
</feature>
<gene>
    <name evidence="2" type="ORF">SAMN05421760_10396</name>
</gene>
<organism evidence="2 3">
    <name type="scientific">Neptunomonas antarctica</name>
    <dbReference type="NCBI Taxonomy" id="619304"/>
    <lineage>
        <taxon>Bacteria</taxon>
        <taxon>Pseudomonadati</taxon>
        <taxon>Pseudomonadota</taxon>
        <taxon>Gammaproteobacteria</taxon>
        <taxon>Oceanospirillales</taxon>
        <taxon>Oceanospirillaceae</taxon>
        <taxon>Neptunomonas</taxon>
    </lineage>
</organism>
<evidence type="ECO:0000256" key="1">
    <source>
        <dbReference type="SAM" id="MobiDB-lite"/>
    </source>
</evidence>
<name>A0A1N7L023_9GAMM</name>
<feature type="compositionally biased region" description="Low complexity" evidence="1">
    <location>
        <begin position="12"/>
        <end position="25"/>
    </location>
</feature>
<evidence type="ECO:0000313" key="2">
    <source>
        <dbReference type="EMBL" id="SIS67000.1"/>
    </source>
</evidence>
<reference evidence="3" key="1">
    <citation type="submission" date="2017-01" db="EMBL/GenBank/DDBJ databases">
        <authorList>
            <person name="Varghese N."/>
            <person name="Submissions S."/>
        </authorList>
    </citation>
    <scope>NUCLEOTIDE SEQUENCE [LARGE SCALE GENOMIC DNA]</scope>
    <source>
        <strain evidence="3">DSM 22306</strain>
    </source>
</reference>
<dbReference type="STRING" id="619304.SAMN05421760_10396"/>
<accession>A0A1N7L023</accession>
<protein>
    <submittedName>
        <fullName evidence="2">Uncharacterized protein</fullName>
    </submittedName>
</protein>
<evidence type="ECO:0000313" key="3">
    <source>
        <dbReference type="Proteomes" id="UP000185999"/>
    </source>
</evidence>